<evidence type="ECO:0000313" key="3">
    <source>
        <dbReference type="EMBL" id="CAB4767154.1"/>
    </source>
</evidence>
<proteinExistence type="predicted"/>
<dbReference type="EMBL" id="CAEZZO010000068">
    <property type="protein sequence ID" value="CAB4767154.1"/>
    <property type="molecule type" value="Genomic_DNA"/>
</dbReference>
<organism evidence="3">
    <name type="scientific">freshwater metagenome</name>
    <dbReference type="NCBI Taxonomy" id="449393"/>
    <lineage>
        <taxon>unclassified sequences</taxon>
        <taxon>metagenomes</taxon>
        <taxon>ecological metagenomes</taxon>
    </lineage>
</organism>
<keyword evidence="1" id="KW-0472">Membrane</keyword>
<keyword evidence="1" id="KW-0812">Transmembrane</keyword>
<accession>A0A6J6V656</accession>
<keyword evidence="1" id="KW-1133">Transmembrane helix</keyword>
<evidence type="ECO:0000256" key="1">
    <source>
        <dbReference type="SAM" id="Phobius"/>
    </source>
</evidence>
<dbReference type="EMBL" id="CAEZUC010000028">
    <property type="protein sequence ID" value="CAB4585995.1"/>
    <property type="molecule type" value="Genomic_DNA"/>
</dbReference>
<name>A0A6J6V656_9ZZZZ</name>
<dbReference type="AlphaFoldDB" id="A0A6J6V656"/>
<gene>
    <name evidence="2" type="ORF">UFOPK1776_00322</name>
    <name evidence="3" type="ORF">UFOPK2886_00551</name>
</gene>
<reference evidence="3" key="1">
    <citation type="submission" date="2020-05" db="EMBL/GenBank/DDBJ databases">
        <authorList>
            <person name="Chiriac C."/>
            <person name="Salcher M."/>
            <person name="Ghai R."/>
            <person name="Kavagutti S V."/>
        </authorList>
    </citation>
    <scope>NUCLEOTIDE SEQUENCE</scope>
</reference>
<feature type="transmembrane region" description="Helical" evidence="1">
    <location>
        <begin position="12"/>
        <end position="30"/>
    </location>
</feature>
<protein>
    <submittedName>
        <fullName evidence="3">Unannotated protein</fullName>
    </submittedName>
</protein>
<sequence>MVISSSEAGAEIITFFAPAVICFLASAAFVKIPVDSTTTSTPNLPQGILAGSRSALTAIVFPPTVIDVSVKVTALSRRPRIESYLSRWASVSLSVRSFIPTISKSAPDSREALRKFLPILPKPLTPTFNMIILV</sequence>
<evidence type="ECO:0000313" key="2">
    <source>
        <dbReference type="EMBL" id="CAB4585995.1"/>
    </source>
</evidence>